<evidence type="ECO:0000256" key="2">
    <source>
        <dbReference type="ARBA" id="ARBA00023052"/>
    </source>
</evidence>
<gene>
    <name evidence="7" type="ORF">METZ01_LOCUS75499</name>
</gene>
<dbReference type="NCBIfam" id="TIGR04377">
    <property type="entry name" value="myo_inos_iolD"/>
    <property type="match status" value="1"/>
</dbReference>
<name>A0A381U326_9ZZZZ</name>
<evidence type="ECO:0000259" key="4">
    <source>
        <dbReference type="Pfam" id="PF00205"/>
    </source>
</evidence>
<dbReference type="GO" id="GO:0050660">
    <property type="term" value="F:flavin adenine dinucleotide binding"/>
    <property type="evidence" value="ECO:0007669"/>
    <property type="project" value="TreeGrafter"/>
</dbReference>
<dbReference type="PANTHER" id="PTHR18968:SF9">
    <property type="entry name" value="3D-(3,5_4)-TRIHYDROXYCYCLOHEXANE-1,2-DIONE HYDROLASE"/>
    <property type="match status" value="1"/>
</dbReference>
<reference evidence="7" key="1">
    <citation type="submission" date="2018-05" db="EMBL/GenBank/DDBJ databases">
        <authorList>
            <person name="Lanie J.A."/>
            <person name="Ng W.-L."/>
            <person name="Kazmierczak K.M."/>
            <person name="Andrzejewski T.M."/>
            <person name="Davidsen T.M."/>
            <person name="Wayne K.J."/>
            <person name="Tettelin H."/>
            <person name="Glass J.I."/>
            <person name="Rusch D."/>
            <person name="Podicherti R."/>
            <person name="Tsui H.-C.T."/>
            <person name="Winkler M.E."/>
        </authorList>
    </citation>
    <scope>NUCLEOTIDE SEQUENCE</scope>
</reference>
<dbReference type="GO" id="GO:0003984">
    <property type="term" value="F:acetolactate synthase activity"/>
    <property type="evidence" value="ECO:0007669"/>
    <property type="project" value="TreeGrafter"/>
</dbReference>
<feature type="domain" description="Thiamine pyrophosphate enzyme central" evidence="4">
    <location>
        <begin position="219"/>
        <end position="352"/>
    </location>
</feature>
<protein>
    <recommendedName>
        <fullName evidence="8">3D-(3,5/4)-trihydroxycyclohexane-1,2-dione hydrolase</fullName>
    </recommendedName>
</protein>
<dbReference type="PANTHER" id="PTHR18968">
    <property type="entry name" value="THIAMINE PYROPHOSPHATE ENZYMES"/>
    <property type="match status" value="1"/>
</dbReference>
<dbReference type="Pfam" id="PF00205">
    <property type="entry name" value="TPP_enzyme_M"/>
    <property type="match status" value="1"/>
</dbReference>
<dbReference type="InterPro" id="IPR012000">
    <property type="entry name" value="Thiamin_PyroP_enz_cen_dom"/>
</dbReference>
<dbReference type="GO" id="GO:0019310">
    <property type="term" value="P:inositol catabolic process"/>
    <property type="evidence" value="ECO:0007669"/>
    <property type="project" value="InterPro"/>
</dbReference>
<dbReference type="InterPro" id="IPR011766">
    <property type="entry name" value="TPP_enzyme_TPP-bd"/>
</dbReference>
<dbReference type="EMBL" id="UINC01005646">
    <property type="protein sequence ID" value="SVA22645.1"/>
    <property type="molecule type" value="Genomic_DNA"/>
</dbReference>
<dbReference type="InterPro" id="IPR030817">
    <property type="entry name" value="Myo_inos_IolD"/>
</dbReference>
<dbReference type="Pfam" id="PF02776">
    <property type="entry name" value="TPP_enzyme_N"/>
    <property type="match status" value="1"/>
</dbReference>
<evidence type="ECO:0000259" key="6">
    <source>
        <dbReference type="Pfam" id="PF02776"/>
    </source>
</evidence>
<sequence>MRTIRLTMAQALVRYLTMQKILIEGLEEPLFPGVYAIFGHGNVTCLGEALEAVKEEMPTWRGQNEQSMALAGMAFTKSKRRRQIMVATSSIGPGSTNLLTAAAAAHANRLPILLLSGDTFANRLPDPVLQQVENFHNPGMTVSDAFQSFTRYWDRITRPEQLISSLPQAVATMLDPADCGPVFIALPQDIQAEAFDYPEVFFEKTVHQIPRPRPDKNSIAEAADILRQAEKPLIVSGGGVFYSGAVSELTDFAEHHNIPIVETIAGRGMMLHVHPNNAGPLGVIGSSSANALAEEADVILAVGTRLQDFTTGSWSVFGNEKMRLISLNAARYDAHKHRALSVVGDALVGIEELGKSLADWSGSESWTSKAGTLYAEWNRTIEEHSGKTDTVPPSYAHVVGAVNRVCDDTDLALTASGGFPGELCKNWKTKTVGTFDCEFGFSCMGYEIAGGWGAKMADPSRDVIVFVGDGAYLMLNSDVYSSVLTGHKMIIILCDNGGFGVINRLQNFKGSASFNNLLEDSKVEHLEYVDFVQHAKSMGALGEQVESISELEAAFKRAKAAGRTYLISIKVQQHQWTPGDAWWDVGVPEVSQRKEVRLAHADHSEGQKKQRIGV</sequence>
<feature type="domain" description="Thiamine pyrophosphate enzyme TPP-binding" evidence="5">
    <location>
        <begin position="428"/>
        <end position="568"/>
    </location>
</feature>
<dbReference type="GO" id="GO:0009097">
    <property type="term" value="P:isoleucine biosynthetic process"/>
    <property type="evidence" value="ECO:0007669"/>
    <property type="project" value="TreeGrafter"/>
</dbReference>
<dbReference type="Gene3D" id="3.40.50.1220">
    <property type="entry name" value="TPP-binding domain"/>
    <property type="match status" value="1"/>
</dbReference>
<proteinExistence type="inferred from homology"/>
<evidence type="ECO:0000256" key="1">
    <source>
        <dbReference type="ARBA" id="ARBA00007812"/>
    </source>
</evidence>
<evidence type="ECO:0000256" key="3">
    <source>
        <dbReference type="RuleBase" id="RU362132"/>
    </source>
</evidence>
<dbReference type="Pfam" id="PF02775">
    <property type="entry name" value="TPP_enzyme_C"/>
    <property type="match status" value="1"/>
</dbReference>
<dbReference type="CDD" id="cd07035">
    <property type="entry name" value="TPP_PYR_POX_like"/>
    <property type="match status" value="1"/>
</dbReference>
<organism evidence="7">
    <name type="scientific">marine metagenome</name>
    <dbReference type="NCBI Taxonomy" id="408172"/>
    <lineage>
        <taxon>unclassified sequences</taxon>
        <taxon>metagenomes</taxon>
        <taxon>ecological metagenomes</taxon>
    </lineage>
</organism>
<evidence type="ECO:0000313" key="7">
    <source>
        <dbReference type="EMBL" id="SVA22645.1"/>
    </source>
</evidence>
<dbReference type="InterPro" id="IPR029061">
    <property type="entry name" value="THDP-binding"/>
</dbReference>
<dbReference type="SUPFAM" id="SSF52467">
    <property type="entry name" value="DHS-like NAD/FAD-binding domain"/>
    <property type="match status" value="1"/>
</dbReference>
<accession>A0A381U326</accession>
<dbReference type="GO" id="GO:0005948">
    <property type="term" value="C:acetolactate synthase complex"/>
    <property type="evidence" value="ECO:0007669"/>
    <property type="project" value="TreeGrafter"/>
</dbReference>
<keyword evidence="2 3" id="KW-0786">Thiamine pyrophosphate</keyword>
<comment type="similarity">
    <text evidence="1 3">Belongs to the TPP enzyme family.</text>
</comment>
<dbReference type="InterPro" id="IPR045229">
    <property type="entry name" value="TPP_enz"/>
</dbReference>
<feature type="domain" description="Thiamine pyrophosphate enzyme N-terminal TPP-binding" evidence="6">
    <location>
        <begin position="19"/>
        <end position="130"/>
    </location>
</feature>
<dbReference type="GO" id="GO:0000287">
    <property type="term" value="F:magnesium ion binding"/>
    <property type="evidence" value="ECO:0007669"/>
    <property type="project" value="InterPro"/>
</dbReference>
<dbReference type="AlphaFoldDB" id="A0A381U326"/>
<dbReference type="InterPro" id="IPR012001">
    <property type="entry name" value="Thiamin_PyroP_enz_TPP-bd_dom"/>
</dbReference>
<evidence type="ECO:0000259" key="5">
    <source>
        <dbReference type="Pfam" id="PF02775"/>
    </source>
</evidence>
<dbReference type="GO" id="GO:0030976">
    <property type="term" value="F:thiamine pyrophosphate binding"/>
    <property type="evidence" value="ECO:0007669"/>
    <property type="project" value="InterPro"/>
</dbReference>
<dbReference type="InterPro" id="IPR029035">
    <property type="entry name" value="DHS-like_NAD/FAD-binding_dom"/>
</dbReference>
<dbReference type="GO" id="GO:0009099">
    <property type="term" value="P:L-valine biosynthetic process"/>
    <property type="evidence" value="ECO:0007669"/>
    <property type="project" value="TreeGrafter"/>
</dbReference>
<dbReference type="GO" id="GO:0016823">
    <property type="term" value="F:hydrolase activity, acting on acid carbon-carbon bonds, in ketonic substances"/>
    <property type="evidence" value="ECO:0007669"/>
    <property type="project" value="InterPro"/>
</dbReference>
<dbReference type="SUPFAM" id="SSF52518">
    <property type="entry name" value="Thiamin diphosphate-binding fold (THDP-binding)"/>
    <property type="match status" value="2"/>
</dbReference>
<dbReference type="Gene3D" id="3.40.50.970">
    <property type="match status" value="2"/>
</dbReference>
<evidence type="ECO:0008006" key="8">
    <source>
        <dbReference type="Google" id="ProtNLM"/>
    </source>
</evidence>